<evidence type="ECO:0008006" key="5">
    <source>
        <dbReference type="Google" id="ProtNLM"/>
    </source>
</evidence>
<dbReference type="SUPFAM" id="SSF56112">
    <property type="entry name" value="Protein kinase-like (PK-like)"/>
    <property type="match status" value="1"/>
</dbReference>
<organism evidence="3 4">
    <name type="scientific">Eruca vesicaria subsp. sativa</name>
    <name type="common">Garden rocket</name>
    <name type="synonym">Eruca sativa</name>
    <dbReference type="NCBI Taxonomy" id="29727"/>
    <lineage>
        <taxon>Eukaryota</taxon>
        <taxon>Viridiplantae</taxon>
        <taxon>Streptophyta</taxon>
        <taxon>Embryophyta</taxon>
        <taxon>Tracheophyta</taxon>
        <taxon>Spermatophyta</taxon>
        <taxon>Magnoliopsida</taxon>
        <taxon>eudicotyledons</taxon>
        <taxon>Gunneridae</taxon>
        <taxon>Pentapetalae</taxon>
        <taxon>rosids</taxon>
        <taxon>malvids</taxon>
        <taxon>Brassicales</taxon>
        <taxon>Brassicaceae</taxon>
        <taxon>Brassiceae</taxon>
        <taxon>Eruca</taxon>
    </lineage>
</organism>
<gene>
    <name evidence="3" type="ORF">ERUC_LOCUS21905</name>
</gene>
<accession>A0ABC8KKN8</accession>
<sequence length="99" mass="11208">MSLCLVGLFMKSWFEVENGYRVAPKLLSLPPVTSSLTTFSLMKFYLIFGASRRVSTNSEQRATLVQGSLGYMDPEYVHTSPFTEKSDAYRFGVVERPQI</sequence>
<proteinExistence type="predicted"/>
<dbReference type="InterPro" id="IPR011009">
    <property type="entry name" value="Kinase-like_dom_sf"/>
</dbReference>
<evidence type="ECO:0000256" key="2">
    <source>
        <dbReference type="ARBA" id="ARBA00022840"/>
    </source>
</evidence>
<dbReference type="Gene3D" id="1.10.510.10">
    <property type="entry name" value="Transferase(Phosphotransferase) domain 1"/>
    <property type="match status" value="1"/>
</dbReference>
<evidence type="ECO:0000313" key="3">
    <source>
        <dbReference type="EMBL" id="CAH8356150.1"/>
    </source>
</evidence>
<dbReference type="Proteomes" id="UP001642260">
    <property type="component" value="Unassembled WGS sequence"/>
</dbReference>
<dbReference type="PANTHER" id="PTHR27005:SF283">
    <property type="entry name" value="OS02G0633066 PROTEIN"/>
    <property type="match status" value="1"/>
</dbReference>
<evidence type="ECO:0000313" key="4">
    <source>
        <dbReference type="Proteomes" id="UP001642260"/>
    </source>
</evidence>
<comment type="caution">
    <text evidence="3">The sequence shown here is derived from an EMBL/GenBank/DDBJ whole genome shotgun (WGS) entry which is preliminary data.</text>
</comment>
<keyword evidence="4" id="KW-1185">Reference proteome</keyword>
<keyword evidence="2" id="KW-0067">ATP-binding</keyword>
<dbReference type="EMBL" id="CAKOAT010216265">
    <property type="protein sequence ID" value="CAH8356150.1"/>
    <property type="molecule type" value="Genomic_DNA"/>
</dbReference>
<keyword evidence="1" id="KW-0547">Nucleotide-binding</keyword>
<evidence type="ECO:0000256" key="1">
    <source>
        <dbReference type="ARBA" id="ARBA00022741"/>
    </source>
</evidence>
<reference evidence="3 4" key="1">
    <citation type="submission" date="2022-03" db="EMBL/GenBank/DDBJ databases">
        <authorList>
            <person name="Macdonald S."/>
            <person name="Ahmed S."/>
            <person name="Newling K."/>
        </authorList>
    </citation>
    <scope>NUCLEOTIDE SEQUENCE [LARGE SCALE GENOMIC DNA]</scope>
</reference>
<dbReference type="GO" id="GO:0005524">
    <property type="term" value="F:ATP binding"/>
    <property type="evidence" value="ECO:0007669"/>
    <property type="project" value="UniProtKB-KW"/>
</dbReference>
<protein>
    <recommendedName>
        <fullName evidence="5">Protein kinase domain-containing protein</fullName>
    </recommendedName>
</protein>
<dbReference type="AlphaFoldDB" id="A0ABC8KKN8"/>
<dbReference type="PANTHER" id="PTHR27005">
    <property type="entry name" value="WALL-ASSOCIATED RECEPTOR KINASE-LIKE 21"/>
    <property type="match status" value="1"/>
</dbReference>
<dbReference type="InterPro" id="IPR045274">
    <property type="entry name" value="WAK-like"/>
</dbReference>
<name>A0ABC8KKN8_ERUVS</name>